<dbReference type="GO" id="GO:0008204">
    <property type="term" value="P:ergosterol metabolic process"/>
    <property type="evidence" value="ECO:0007669"/>
    <property type="project" value="TreeGrafter"/>
</dbReference>
<dbReference type="AlphaFoldDB" id="A0A9N8VCJ8"/>
<keyword evidence="5" id="KW-0256">Endoplasmic reticulum</keyword>
<evidence type="ECO:0000313" key="12">
    <source>
        <dbReference type="EMBL" id="CAG8445550.1"/>
    </source>
</evidence>
<dbReference type="GO" id="GO:0034737">
    <property type="term" value="F:ergosterol O-acyltransferase activity"/>
    <property type="evidence" value="ECO:0007669"/>
    <property type="project" value="TreeGrafter"/>
</dbReference>
<dbReference type="PANTHER" id="PTHR10408:SF9">
    <property type="entry name" value="STEROL O-ACYLTRANSFERASE 2-RELATED"/>
    <property type="match status" value="1"/>
</dbReference>
<evidence type="ECO:0000256" key="2">
    <source>
        <dbReference type="ARBA" id="ARBA00009010"/>
    </source>
</evidence>
<dbReference type="PIRSF" id="PIRSF000439">
    <property type="entry name" value="Oat_ACAT_DAG_ARE"/>
    <property type="match status" value="1"/>
</dbReference>
<accession>A0A9N8VCJ8</accession>
<evidence type="ECO:0000256" key="11">
    <source>
        <dbReference type="SAM" id="Phobius"/>
    </source>
</evidence>
<dbReference type="Pfam" id="PF03062">
    <property type="entry name" value="MBOAT"/>
    <property type="match status" value="1"/>
</dbReference>
<dbReference type="InterPro" id="IPR014371">
    <property type="entry name" value="Oat_ACAT_DAG_ARE"/>
</dbReference>
<organism evidence="12 13">
    <name type="scientific">Diversispora eburnea</name>
    <dbReference type="NCBI Taxonomy" id="1213867"/>
    <lineage>
        <taxon>Eukaryota</taxon>
        <taxon>Fungi</taxon>
        <taxon>Fungi incertae sedis</taxon>
        <taxon>Mucoromycota</taxon>
        <taxon>Glomeromycotina</taxon>
        <taxon>Glomeromycetes</taxon>
        <taxon>Diversisporales</taxon>
        <taxon>Diversisporaceae</taxon>
        <taxon>Diversispora</taxon>
    </lineage>
</organism>
<evidence type="ECO:0000256" key="3">
    <source>
        <dbReference type="ARBA" id="ARBA00022679"/>
    </source>
</evidence>
<dbReference type="OrthoDB" id="10039049at2759"/>
<feature type="transmembrane region" description="Helical" evidence="11">
    <location>
        <begin position="309"/>
        <end position="328"/>
    </location>
</feature>
<dbReference type="GO" id="GO:0005789">
    <property type="term" value="C:endoplasmic reticulum membrane"/>
    <property type="evidence" value="ECO:0007669"/>
    <property type="project" value="UniProtKB-SubCell"/>
</dbReference>
<keyword evidence="3" id="KW-0808">Transferase</keyword>
<proteinExistence type="inferred from homology"/>
<keyword evidence="7 11" id="KW-0472">Membrane</keyword>
<evidence type="ECO:0000256" key="4">
    <source>
        <dbReference type="ARBA" id="ARBA00022692"/>
    </source>
</evidence>
<keyword evidence="13" id="KW-1185">Reference proteome</keyword>
<comment type="subcellular location">
    <subcellularLocation>
        <location evidence="1">Endoplasmic reticulum membrane</location>
        <topology evidence="1">Multi-pass membrane protein</topology>
    </subcellularLocation>
</comment>
<feature type="active site" evidence="10">
    <location>
        <position position="321"/>
    </location>
</feature>
<evidence type="ECO:0000256" key="8">
    <source>
        <dbReference type="ARBA" id="ARBA00023315"/>
    </source>
</evidence>
<name>A0A9N8VCJ8_9GLOM</name>
<evidence type="ECO:0000256" key="7">
    <source>
        <dbReference type="ARBA" id="ARBA00023136"/>
    </source>
</evidence>
<gene>
    <name evidence="12" type="ORF">DEBURN_LOCUS1770</name>
</gene>
<protein>
    <submittedName>
        <fullName evidence="12">7554_t:CDS:1</fullName>
    </submittedName>
</protein>
<reference evidence="12" key="1">
    <citation type="submission" date="2021-06" db="EMBL/GenBank/DDBJ databases">
        <authorList>
            <person name="Kallberg Y."/>
            <person name="Tangrot J."/>
            <person name="Rosling A."/>
        </authorList>
    </citation>
    <scope>NUCLEOTIDE SEQUENCE</scope>
    <source>
        <strain evidence="12">AZ414A</strain>
    </source>
</reference>
<comment type="caution">
    <text evidence="12">The sequence shown here is derived from an EMBL/GenBank/DDBJ whole genome shotgun (WGS) entry which is preliminary data.</text>
</comment>
<evidence type="ECO:0000256" key="5">
    <source>
        <dbReference type="ARBA" id="ARBA00022824"/>
    </source>
</evidence>
<keyword evidence="6 11" id="KW-1133">Transmembrane helix</keyword>
<keyword evidence="4 11" id="KW-0812">Transmembrane</keyword>
<evidence type="ECO:0000256" key="1">
    <source>
        <dbReference type="ARBA" id="ARBA00004477"/>
    </source>
</evidence>
<feature type="transmembrane region" description="Helical" evidence="11">
    <location>
        <begin position="174"/>
        <end position="191"/>
    </location>
</feature>
<comment type="similarity">
    <text evidence="2">Belongs to the membrane-bound acyltransferase family. Sterol o-acyltransferase subfamily.</text>
</comment>
<feature type="transmembrane region" description="Helical" evidence="11">
    <location>
        <begin position="148"/>
        <end position="168"/>
    </location>
</feature>
<dbReference type="PANTHER" id="PTHR10408">
    <property type="entry name" value="STEROL O-ACYLTRANSFERASE"/>
    <property type="match status" value="1"/>
</dbReference>
<dbReference type="EMBL" id="CAJVPK010000085">
    <property type="protein sequence ID" value="CAG8445550.1"/>
    <property type="molecule type" value="Genomic_DNA"/>
</dbReference>
<evidence type="ECO:0000313" key="13">
    <source>
        <dbReference type="Proteomes" id="UP000789706"/>
    </source>
</evidence>
<evidence type="ECO:0000256" key="10">
    <source>
        <dbReference type="PIRSR" id="PIRSR000439-1"/>
    </source>
</evidence>
<feature type="transmembrane region" description="Helical" evidence="11">
    <location>
        <begin position="118"/>
        <end position="136"/>
    </location>
</feature>
<feature type="transmembrane region" description="Helical" evidence="11">
    <location>
        <begin position="364"/>
        <end position="381"/>
    </location>
</feature>
<evidence type="ECO:0000256" key="6">
    <source>
        <dbReference type="ARBA" id="ARBA00022989"/>
    </source>
</evidence>
<evidence type="ECO:0000256" key="9">
    <source>
        <dbReference type="ARBA" id="ARBA00023568"/>
    </source>
</evidence>
<comment type="function">
    <text evidence="9">Sterol O-acyltransferase that catalyzes the formation of stery esters.</text>
</comment>
<sequence>MIQNLQVEVATISPKDDIEIIKTTTNTITATISSNIDEDINILSKKMAKRVVTFQPRSSQLDRETLEIQQDSFRGFFTLFWIGMAFYILQTGAKNFVSAGVLFNLSFFRLFSQDASGLILSDACMIGSMFFAVFLQKLISKELIRWKYVGMIIQHIYQILFLFVPIYWTFLKNWPWVQSGFFVLHTISMLMKLHSYSFYNGELSEWALRLKSLKRDYFTLIGESKKSDEIEGYLNSPAGNIRYSDNITIMNFIDFLLVPTLVYELEYPRTDNTTWEEFARKWNKPVHHFLLRHVYHFSIESYKLSKRDATFMTFFLSSLIHELVMVVVSKKFRMYLFCFQMLQLPLIALSKLPLMKDKKWFGNGFFWFGLFLGPPILGILYCREVFMQ</sequence>
<dbReference type="InterPro" id="IPR004299">
    <property type="entry name" value="MBOAT_fam"/>
</dbReference>
<dbReference type="Proteomes" id="UP000789706">
    <property type="component" value="Unassembled WGS sequence"/>
</dbReference>
<keyword evidence="8" id="KW-0012">Acyltransferase</keyword>